<sequence length="99" mass="11305">SRTVDLMIPPEKFPGGLVIENNDNKDIDKIIGDAIQDEVLIDELDAIYKTRTKHPKEKHKLVKDKKSDGELDSYKSKNRRALEHDAGLIRGCEYLKKTT</sequence>
<evidence type="ECO:0000313" key="1">
    <source>
        <dbReference type="EMBL" id="GAH27901.1"/>
    </source>
</evidence>
<proteinExistence type="predicted"/>
<comment type="caution">
    <text evidence="1">The sequence shown here is derived from an EMBL/GenBank/DDBJ whole genome shotgun (WGS) entry which is preliminary data.</text>
</comment>
<feature type="non-terminal residue" evidence="1">
    <location>
        <position position="99"/>
    </location>
</feature>
<feature type="non-terminal residue" evidence="1">
    <location>
        <position position="1"/>
    </location>
</feature>
<dbReference type="EMBL" id="BART01040289">
    <property type="protein sequence ID" value="GAH27901.1"/>
    <property type="molecule type" value="Genomic_DNA"/>
</dbReference>
<reference evidence="1" key="1">
    <citation type="journal article" date="2014" name="Front. Microbiol.">
        <title>High frequency of phylogenetically diverse reductive dehalogenase-homologous genes in deep subseafloor sedimentary metagenomes.</title>
        <authorList>
            <person name="Kawai M."/>
            <person name="Futagami T."/>
            <person name="Toyoda A."/>
            <person name="Takaki Y."/>
            <person name="Nishi S."/>
            <person name="Hori S."/>
            <person name="Arai W."/>
            <person name="Tsubouchi T."/>
            <person name="Morono Y."/>
            <person name="Uchiyama I."/>
            <person name="Ito T."/>
            <person name="Fujiyama A."/>
            <person name="Inagaki F."/>
            <person name="Takami H."/>
        </authorList>
    </citation>
    <scope>NUCLEOTIDE SEQUENCE</scope>
    <source>
        <strain evidence="1">Expedition CK06-06</strain>
    </source>
</reference>
<organism evidence="1">
    <name type="scientific">marine sediment metagenome</name>
    <dbReference type="NCBI Taxonomy" id="412755"/>
    <lineage>
        <taxon>unclassified sequences</taxon>
        <taxon>metagenomes</taxon>
        <taxon>ecological metagenomes</taxon>
    </lineage>
</organism>
<protein>
    <submittedName>
        <fullName evidence="1">Uncharacterized protein</fullName>
    </submittedName>
</protein>
<accession>X1E3R0</accession>
<dbReference type="AlphaFoldDB" id="X1E3R0"/>
<name>X1E3R0_9ZZZZ</name>
<gene>
    <name evidence="1" type="ORF">S01H4_65680</name>
</gene>